<evidence type="ECO:0000313" key="3">
    <source>
        <dbReference type="Proteomes" id="UP000694397"/>
    </source>
</evidence>
<reference evidence="2" key="2">
    <citation type="submission" date="2025-08" db="UniProtKB">
        <authorList>
            <consortium name="Ensembl"/>
        </authorList>
    </citation>
    <scope>IDENTIFICATION</scope>
</reference>
<feature type="compositionally biased region" description="Acidic residues" evidence="1">
    <location>
        <begin position="156"/>
        <end position="179"/>
    </location>
</feature>
<evidence type="ECO:0000313" key="2">
    <source>
        <dbReference type="Ensembl" id="ENSSFOP00015072478.1"/>
    </source>
</evidence>
<feature type="region of interest" description="Disordered" evidence="1">
    <location>
        <begin position="129"/>
        <end position="180"/>
    </location>
</feature>
<dbReference type="GeneTree" id="ENSGT00940000160089"/>
<proteinExistence type="predicted"/>
<protein>
    <submittedName>
        <fullName evidence="2">Uncharacterized protein</fullName>
    </submittedName>
</protein>
<accession>A0A8D0CK46</accession>
<reference evidence="2" key="3">
    <citation type="submission" date="2025-09" db="UniProtKB">
        <authorList>
            <consortium name="Ensembl"/>
        </authorList>
    </citation>
    <scope>IDENTIFICATION</scope>
</reference>
<reference evidence="2 3" key="1">
    <citation type="submission" date="2019-04" db="EMBL/GenBank/DDBJ databases">
        <authorList>
            <consortium name="Wellcome Sanger Institute Data Sharing"/>
        </authorList>
    </citation>
    <scope>NUCLEOTIDE SEQUENCE [LARGE SCALE GENOMIC DNA]</scope>
</reference>
<keyword evidence="3" id="KW-1185">Reference proteome</keyword>
<dbReference type="OrthoDB" id="7327383at2759"/>
<sequence>MSEIANSCQELISSRSLVLSVDMTDQDGRGGSQFYREIKQEVDQPLSKLYARESDSPYSVRVEDRTGKQHHAGVQAKPYFKKEEAAEGGAGHLCKIEGVAQGLEESDSHPSFNREQIIVEVNLNNQTLNVSKGTEGKSSSKETAAVLGHGHGKEQDVEEEEEGEEEEDHEEEENDEVDEDSVRNGFAVKIRCYERERCLKPSKFGMCFETRYRCVWNLVFFCLHPELYRKLKRKKVPICHAPWKSSN</sequence>
<dbReference type="AlphaFoldDB" id="A0A8D0CK46"/>
<dbReference type="Proteomes" id="UP000694397">
    <property type="component" value="Chromosome 7"/>
</dbReference>
<organism evidence="2 3">
    <name type="scientific">Scleropages formosus</name>
    <name type="common">Asian bonytongue</name>
    <name type="synonym">Osteoglossum formosum</name>
    <dbReference type="NCBI Taxonomy" id="113540"/>
    <lineage>
        <taxon>Eukaryota</taxon>
        <taxon>Metazoa</taxon>
        <taxon>Chordata</taxon>
        <taxon>Craniata</taxon>
        <taxon>Vertebrata</taxon>
        <taxon>Euteleostomi</taxon>
        <taxon>Actinopterygii</taxon>
        <taxon>Neopterygii</taxon>
        <taxon>Teleostei</taxon>
        <taxon>Osteoglossocephala</taxon>
        <taxon>Osteoglossomorpha</taxon>
        <taxon>Osteoglossiformes</taxon>
        <taxon>Osteoglossidae</taxon>
        <taxon>Scleropages</taxon>
    </lineage>
</organism>
<evidence type="ECO:0000256" key="1">
    <source>
        <dbReference type="SAM" id="MobiDB-lite"/>
    </source>
</evidence>
<name>A0A8D0CK46_SCLFO</name>
<dbReference type="Ensembl" id="ENSSFOT00015065411.1">
    <property type="protein sequence ID" value="ENSSFOP00015072478.1"/>
    <property type="gene ID" value="ENSSFOG00015027123.1"/>
</dbReference>